<dbReference type="AlphaFoldDB" id="A0A0L0UU57"/>
<keyword evidence="2" id="KW-1185">Reference proteome</keyword>
<dbReference type="EMBL" id="AJIL01000251">
    <property type="protein sequence ID" value="KNE90558.1"/>
    <property type="molecule type" value="Genomic_DNA"/>
</dbReference>
<evidence type="ECO:0000313" key="1">
    <source>
        <dbReference type="EMBL" id="KNE90558.1"/>
    </source>
</evidence>
<dbReference type="Proteomes" id="UP000054564">
    <property type="component" value="Unassembled WGS sequence"/>
</dbReference>
<sequence length="475" mass="54945">MIIQTNKIFVCAVLHTLGGPRLTVLAPPPFLPEGSIGLSRATEDHSGAGVSILGIKHIQENHYDANIRHRIGSPRNQDSVENLKLEWDWMSNQMVSKLGDWKETSGLDTKLKGVYDYLQLKISDLLEKGRLRREISKMDISSRTHVNPRYREIVSKLNRIRNSDNQSRITEFRKNWSGLKECFIYPKDQENEALQSHKVEILLSMFRLSDFVRKYADHDIITPELLESIQLSQPDVLKQMVHFYLEFKWRNAEALSPGSYHSVAPTLQSLTSSNVMRPFKSSIINALGPEGQRRLVHDSLKTMMDALKAKFYAGGSERSEFITNFDPFFMKIVGLERRLDGDYLSSTLGKLEEERIQKIQPVIQYAIKKIQKLPQESDHGHKSTHEFMFSYYFLDYIKNFDREAISKGILEGINMRIFEKQFQLIDDIFRILHDPVGSGDKMKLKYYQRFMDAEKDEDLKEWSKELKGASSLGMI</sequence>
<protein>
    <submittedName>
        <fullName evidence="1">Uncharacterized protein</fullName>
    </submittedName>
</protein>
<organism evidence="1 2">
    <name type="scientific">Puccinia striiformis f. sp. tritici PST-78</name>
    <dbReference type="NCBI Taxonomy" id="1165861"/>
    <lineage>
        <taxon>Eukaryota</taxon>
        <taxon>Fungi</taxon>
        <taxon>Dikarya</taxon>
        <taxon>Basidiomycota</taxon>
        <taxon>Pucciniomycotina</taxon>
        <taxon>Pucciniomycetes</taxon>
        <taxon>Pucciniales</taxon>
        <taxon>Pucciniaceae</taxon>
        <taxon>Puccinia</taxon>
    </lineage>
</organism>
<accession>A0A0L0UU57</accession>
<proteinExistence type="predicted"/>
<dbReference type="OrthoDB" id="10467086at2759"/>
<comment type="caution">
    <text evidence="1">The sequence shown here is derived from an EMBL/GenBank/DDBJ whole genome shotgun (WGS) entry which is preliminary data.</text>
</comment>
<name>A0A0L0UU57_9BASI</name>
<gene>
    <name evidence="1" type="ORF">PSTG_16018</name>
</gene>
<reference evidence="2" key="1">
    <citation type="submission" date="2014-03" db="EMBL/GenBank/DDBJ databases">
        <title>The Genome Sequence of Puccinia striiformis f. sp. tritici PST-78.</title>
        <authorList>
            <consortium name="The Broad Institute Genome Sequencing Platform"/>
            <person name="Cuomo C."/>
            <person name="Hulbert S."/>
            <person name="Chen X."/>
            <person name="Walker B."/>
            <person name="Young S.K."/>
            <person name="Zeng Q."/>
            <person name="Gargeya S."/>
            <person name="Fitzgerald M."/>
            <person name="Haas B."/>
            <person name="Abouelleil A."/>
            <person name="Alvarado L."/>
            <person name="Arachchi H.M."/>
            <person name="Berlin A.M."/>
            <person name="Chapman S.B."/>
            <person name="Goldberg J."/>
            <person name="Griggs A."/>
            <person name="Gujja S."/>
            <person name="Hansen M."/>
            <person name="Howarth C."/>
            <person name="Imamovic A."/>
            <person name="Larimer J."/>
            <person name="McCowan C."/>
            <person name="Montmayeur A."/>
            <person name="Murphy C."/>
            <person name="Neiman D."/>
            <person name="Pearson M."/>
            <person name="Priest M."/>
            <person name="Roberts A."/>
            <person name="Saif S."/>
            <person name="Shea T."/>
            <person name="Sisk P."/>
            <person name="Sykes S."/>
            <person name="Wortman J."/>
            <person name="Nusbaum C."/>
            <person name="Birren B."/>
        </authorList>
    </citation>
    <scope>NUCLEOTIDE SEQUENCE [LARGE SCALE GENOMIC DNA]</scope>
    <source>
        <strain evidence="2">race PST-78</strain>
    </source>
</reference>
<evidence type="ECO:0000313" key="2">
    <source>
        <dbReference type="Proteomes" id="UP000054564"/>
    </source>
</evidence>